<dbReference type="PANTHER" id="PTHR43005">
    <property type="entry name" value="BLR7065 PROTEIN"/>
    <property type="match status" value="1"/>
</dbReference>
<dbReference type="OrthoDB" id="195548at2157"/>
<dbReference type="InterPro" id="IPR035906">
    <property type="entry name" value="MetI-like_sf"/>
</dbReference>
<keyword evidence="10" id="KW-1185">Reference proteome</keyword>
<dbReference type="Gene3D" id="1.10.3720.10">
    <property type="entry name" value="MetI-like"/>
    <property type="match status" value="1"/>
</dbReference>
<sequence>MLQIVQQAVSPIFLKIEQLDEEKYGYLLVAPVFLVLSVLAFYPLLRTLFFSFHDDSLTGVSPIGEFAGLDNYVQLVTGQMNVILSYPFLSLQEPFSSALPVTLLITGVSVAVGTIMGLGMAIILNKEFRGRALARTIVILPWSIPIVIQGMMFYLLFQPSISFLVEPLASLGIFSGNPLVSSQDSTLIIILIDIWRKIPFIALIIMAGLASINQNLYDVAKVAGASKWQQFRYITLPLVKPVLFIGMIFYTISSMKVYGIVEASAGCSTVPTLTCLVVSTFRQQRWPTASAIAFLSALIIAVVVMVYVLRFREARE</sequence>
<proteinExistence type="inferred from homology"/>
<comment type="caution">
    <text evidence="9">The sequence shown here is derived from an EMBL/GenBank/DDBJ whole genome shotgun (WGS) entry which is preliminary data.</text>
</comment>
<dbReference type="GO" id="GO:0055085">
    <property type="term" value="P:transmembrane transport"/>
    <property type="evidence" value="ECO:0007669"/>
    <property type="project" value="InterPro"/>
</dbReference>
<dbReference type="PANTHER" id="PTHR43005:SF1">
    <property type="entry name" value="SPERMIDINE_PUTRESCINE TRANSPORT SYSTEM PERMEASE PROTEIN"/>
    <property type="match status" value="1"/>
</dbReference>
<evidence type="ECO:0000313" key="9">
    <source>
        <dbReference type="EMBL" id="MBV0926022.1"/>
    </source>
</evidence>
<evidence type="ECO:0000256" key="2">
    <source>
        <dbReference type="ARBA" id="ARBA00022448"/>
    </source>
</evidence>
<keyword evidence="2 7" id="KW-0813">Transport</keyword>
<evidence type="ECO:0000259" key="8">
    <source>
        <dbReference type="PROSITE" id="PS50928"/>
    </source>
</evidence>
<feature type="transmembrane region" description="Helical" evidence="7">
    <location>
        <begin position="24"/>
        <end position="45"/>
    </location>
</feature>
<dbReference type="CDD" id="cd06261">
    <property type="entry name" value="TM_PBP2"/>
    <property type="match status" value="1"/>
</dbReference>
<feature type="transmembrane region" description="Helical" evidence="7">
    <location>
        <begin position="98"/>
        <end position="124"/>
    </location>
</feature>
<organism evidence="9 10">
    <name type="scientific">Haloarcula limicola</name>
    <dbReference type="NCBI Taxonomy" id="1429915"/>
    <lineage>
        <taxon>Archaea</taxon>
        <taxon>Methanobacteriati</taxon>
        <taxon>Methanobacteriota</taxon>
        <taxon>Stenosarchaea group</taxon>
        <taxon>Halobacteria</taxon>
        <taxon>Halobacteriales</taxon>
        <taxon>Haloarculaceae</taxon>
        <taxon>Haloarcula</taxon>
    </lineage>
</organism>
<evidence type="ECO:0000256" key="1">
    <source>
        <dbReference type="ARBA" id="ARBA00004651"/>
    </source>
</evidence>
<dbReference type="Proteomes" id="UP000766550">
    <property type="component" value="Unassembled WGS sequence"/>
</dbReference>
<feature type="domain" description="ABC transmembrane type-1" evidence="8">
    <location>
        <begin position="99"/>
        <end position="307"/>
    </location>
</feature>
<evidence type="ECO:0000256" key="6">
    <source>
        <dbReference type="ARBA" id="ARBA00023136"/>
    </source>
</evidence>
<keyword evidence="3" id="KW-1003">Cell membrane</keyword>
<accession>A0A8J8C574</accession>
<name>A0A8J8C574_9EURY</name>
<evidence type="ECO:0000256" key="5">
    <source>
        <dbReference type="ARBA" id="ARBA00022989"/>
    </source>
</evidence>
<comment type="subcellular location">
    <subcellularLocation>
        <location evidence="1 7">Cell membrane</location>
        <topology evidence="1 7">Multi-pass membrane protein</topology>
    </subcellularLocation>
</comment>
<dbReference type="AlphaFoldDB" id="A0A8J8C574"/>
<evidence type="ECO:0000313" key="10">
    <source>
        <dbReference type="Proteomes" id="UP000766550"/>
    </source>
</evidence>
<evidence type="ECO:0000256" key="7">
    <source>
        <dbReference type="RuleBase" id="RU363032"/>
    </source>
</evidence>
<feature type="transmembrane region" description="Helical" evidence="7">
    <location>
        <begin position="289"/>
        <end position="309"/>
    </location>
</feature>
<gene>
    <name evidence="9" type="ORF">KTS45_17600</name>
</gene>
<reference evidence="9 10" key="1">
    <citation type="submission" date="2021-06" db="EMBL/GenBank/DDBJ databases">
        <title>New haloarchaea isolates fom saline soil.</title>
        <authorList>
            <person name="Duran-Viseras A."/>
            <person name="Sanchez-Porro C.S."/>
            <person name="Ventosa A."/>
        </authorList>
    </citation>
    <scope>NUCLEOTIDE SEQUENCE [LARGE SCALE GENOMIC DNA]</scope>
    <source>
        <strain evidence="9 10">JCM 183640</strain>
    </source>
</reference>
<dbReference type="SUPFAM" id="SSF161098">
    <property type="entry name" value="MetI-like"/>
    <property type="match status" value="1"/>
</dbReference>
<dbReference type="Pfam" id="PF00528">
    <property type="entry name" value="BPD_transp_1"/>
    <property type="match status" value="1"/>
</dbReference>
<dbReference type="RefSeq" id="WP_162318773.1">
    <property type="nucleotide sequence ID" value="NZ_JAHQXF010000003.1"/>
</dbReference>
<keyword evidence="4 7" id="KW-0812">Transmembrane</keyword>
<dbReference type="InterPro" id="IPR000515">
    <property type="entry name" value="MetI-like"/>
</dbReference>
<feature type="transmembrane region" description="Helical" evidence="7">
    <location>
        <begin position="187"/>
        <end position="212"/>
    </location>
</feature>
<dbReference type="PROSITE" id="PS50928">
    <property type="entry name" value="ABC_TM1"/>
    <property type="match status" value="1"/>
</dbReference>
<dbReference type="GO" id="GO:0005886">
    <property type="term" value="C:plasma membrane"/>
    <property type="evidence" value="ECO:0007669"/>
    <property type="project" value="UniProtKB-SubCell"/>
</dbReference>
<comment type="similarity">
    <text evidence="7">Belongs to the binding-protein-dependent transport system permease family.</text>
</comment>
<evidence type="ECO:0000256" key="4">
    <source>
        <dbReference type="ARBA" id="ARBA00022692"/>
    </source>
</evidence>
<dbReference type="EMBL" id="JAHQXF010000003">
    <property type="protein sequence ID" value="MBV0926022.1"/>
    <property type="molecule type" value="Genomic_DNA"/>
</dbReference>
<keyword evidence="5 7" id="KW-1133">Transmembrane helix</keyword>
<protein>
    <submittedName>
        <fullName evidence="9">Sugar ABC transporter permease</fullName>
    </submittedName>
</protein>
<evidence type="ECO:0000256" key="3">
    <source>
        <dbReference type="ARBA" id="ARBA00022475"/>
    </source>
</evidence>
<feature type="transmembrane region" description="Helical" evidence="7">
    <location>
        <begin position="136"/>
        <end position="157"/>
    </location>
</feature>
<feature type="transmembrane region" description="Helical" evidence="7">
    <location>
        <begin position="233"/>
        <end position="252"/>
    </location>
</feature>
<keyword evidence="6 7" id="KW-0472">Membrane</keyword>